<evidence type="ECO:0000256" key="1">
    <source>
        <dbReference type="SAM" id="SignalP"/>
    </source>
</evidence>
<proteinExistence type="predicted"/>
<evidence type="ECO:0000313" key="3">
    <source>
        <dbReference type="Proteomes" id="UP001497497"/>
    </source>
</evidence>
<sequence>MELLPAIVLIVQGFRFVSGQTCMEIPKCQYDEKKFADAQSQGDMNTICPLLTNTVICKAIALNDCKSNPTYKDSALEPIQQSLDRDNDQRLAICGAVPEDAECEDIIKCSQETPIMQQYAKAGMIAEACGLYERSVQCLRSSIDNCKERKLLRTGFNETQLEKSVDFLKKNCANRKQALGREPHESSQAGNPGVVVVISSALLTAALLFSASHQCQLQL</sequence>
<comment type="caution">
    <text evidence="2">The sequence shown here is derived from an EMBL/GenBank/DDBJ whole genome shotgun (WGS) entry which is preliminary data.</text>
</comment>
<gene>
    <name evidence="2" type="ORF">GSLYS_00020472001</name>
</gene>
<organism evidence="2 3">
    <name type="scientific">Lymnaea stagnalis</name>
    <name type="common">Great pond snail</name>
    <name type="synonym">Helix stagnalis</name>
    <dbReference type="NCBI Taxonomy" id="6523"/>
    <lineage>
        <taxon>Eukaryota</taxon>
        <taxon>Metazoa</taxon>
        <taxon>Spiralia</taxon>
        <taxon>Lophotrochozoa</taxon>
        <taxon>Mollusca</taxon>
        <taxon>Gastropoda</taxon>
        <taxon>Heterobranchia</taxon>
        <taxon>Euthyneura</taxon>
        <taxon>Panpulmonata</taxon>
        <taxon>Hygrophila</taxon>
        <taxon>Lymnaeoidea</taxon>
        <taxon>Lymnaeidae</taxon>
        <taxon>Lymnaea</taxon>
    </lineage>
</organism>
<feature type="chain" id="PRO_5043886765" description="Secreted protein" evidence="1">
    <location>
        <begin position="20"/>
        <end position="219"/>
    </location>
</feature>
<accession>A0AAV2IMR8</accession>
<name>A0AAV2IMR8_LYMST</name>
<feature type="signal peptide" evidence="1">
    <location>
        <begin position="1"/>
        <end position="19"/>
    </location>
</feature>
<keyword evidence="3" id="KW-1185">Reference proteome</keyword>
<dbReference type="Proteomes" id="UP001497497">
    <property type="component" value="Unassembled WGS sequence"/>
</dbReference>
<protein>
    <recommendedName>
        <fullName evidence="4">Secreted protein</fullName>
    </recommendedName>
</protein>
<dbReference type="EMBL" id="CAXITT010000908">
    <property type="protein sequence ID" value="CAL1547147.1"/>
    <property type="molecule type" value="Genomic_DNA"/>
</dbReference>
<evidence type="ECO:0000313" key="2">
    <source>
        <dbReference type="EMBL" id="CAL1547147.1"/>
    </source>
</evidence>
<keyword evidence="1" id="KW-0732">Signal</keyword>
<dbReference type="AlphaFoldDB" id="A0AAV2IMR8"/>
<evidence type="ECO:0008006" key="4">
    <source>
        <dbReference type="Google" id="ProtNLM"/>
    </source>
</evidence>
<reference evidence="2 3" key="1">
    <citation type="submission" date="2024-04" db="EMBL/GenBank/DDBJ databases">
        <authorList>
            <consortium name="Genoscope - CEA"/>
            <person name="William W."/>
        </authorList>
    </citation>
    <scope>NUCLEOTIDE SEQUENCE [LARGE SCALE GENOMIC DNA]</scope>
</reference>